<dbReference type="NCBIfam" id="TIGR00540">
    <property type="entry name" value="TPR_hemY_coli"/>
    <property type="match status" value="1"/>
</dbReference>
<comment type="caution">
    <text evidence="12">The sequence shown here is derived from an EMBL/GenBank/DDBJ whole genome shotgun (WGS) entry which is preliminary data.</text>
</comment>
<dbReference type="SUPFAM" id="SSF48452">
    <property type="entry name" value="TPR-like"/>
    <property type="match status" value="1"/>
</dbReference>
<evidence type="ECO:0000256" key="8">
    <source>
        <dbReference type="ARBA" id="ARBA00023136"/>
    </source>
</evidence>
<dbReference type="RefSeq" id="WP_153117065.1">
    <property type="nucleotide sequence ID" value="NZ_JACIGE010000001.1"/>
</dbReference>
<feature type="domain" description="HemY N-terminal" evidence="11">
    <location>
        <begin position="26"/>
        <end position="131"/>
    </location>
</feature>
<evidence type="ECO:0000313" key="13">
    <source>
        <dbReference type="Proteomes" id="UP000587070"/>
    </source>
</evidence>
<reference evidence="12 13" key="1">
    <citation type="submission" date="2020-08" db="EMBL/GenBank/DDBJ databases">
        <title>Genome sequencing of Purple Non-Sulfur Bacteria from various extreme environments.</title>
        <authorList>
            <person name="Mayer M."/>
        </authorList>
    </citation>
    <scope>NUCLEOTIDE SEQUENCE [LARGE SCALE GENOMIC DNA]</scope>
    <source>
        <strain evidence="12 13">2761</strain>
    </source>
</reference>
<dbReference type="UniPathway" id="UPA00252"/>
<sequence length="407" mass="45084">MRGLFWLLGLFALAVGASLAARFNDGYVLLVFPPYRAEVSLNLAIVLIIVGFAALYAALRAGALALSLPQRAREFRQRQRELRGVQSFQDAVRLLFEGRFGQALKNASAAHAAGESPQLAALVAARAAQRMRDPLRQQEWLARIDDGDKHLQAARLMLEAEMHLDQRRPAEAIAVLQRLQQIAGRHLAALRLELRAQQAMAQWDETLRLVRLLEKREALSATAAAEIRLHAHRENVRVYRKDLPQLFDYRRRLPREEMTPRLAQAFAEAFVDLGASDEAERLIAAQLDAAWPQPGSDAPDDRAGAALLQIYGEFAGGEATARIARAEGWLAARPDDAALLLVLGRLCLTQRLWGKAQSYLEAALARSAALSPGDHRRARLALARLFEDTGRTEEAMPHYRAAAQLVG</sequence>
<dbReference type="Pfam" id="PF13176">
    <property type="entry name" value="TPR_7"/>
    <property type="match status" value="1"/>
</dbReference>
<evidence type="ECO:0000256" key="10">
    <source>
        <dbReference type="SAM" id="Phobius"/>
    </source>
</evidence>
<dbReference type="GO" id="GO:0006779">
    <property type="term" value="P:porphyrin-containing compound biosynthetic process"/>
    <property type="evidence" value="ECO:0007669"/>
    <property type="project" value="UniProtKB-KW"/>
</dbReference>
<dbReference type="GO" id="GO:0042168">
    <property type="term" value="P:heme metabolic process"/>
    <property type="evidence" value="ECO:0007669"/>
    <property type="project" value="InterPro"/>
</dbReference>
<keyword evidence="8 10" id="KW-0472">Membrane</keyword>
<keyword evidence="5" id="KW-0997">Cell inner membrane</keyword>
<dbReference type="InterPro" id="IPR005254">
    <property type="entry name" value="Heme_biosyn_assoc_TPR_pro"/>
</dbReference>
<proteinExistence type="predicted"/>
<evidence type="ECO:0000259" key="11">
    <source>
        <dbReference type="Pfam" id="PF07219"/>
    </source>
</evidence>
<dbReference type="AlphaFoldDB" id="A0A840G1F6"/>
<keyword evidence="7 10" id="KW-1133">Transmembrane helix</keyword>
<gene>
    <name evidence="12" type="ORF">GGD90_000124</name>
</gene>
<evidence type="ECO:0000313" key="12">
    <source>
        <dbReference type="EMBL" id="MBB4245775.1"/>
    </source>
</evidence>
<dbReference type="InterPro" id="IPR019734">
    <property type="entry name" value="TPR_rpt"/>
</dbReference>
<keyword evidence="13" id="KW-1185">Reference proteome</keyword>
<evidence type="ECO:0000256" key="5">
    <source>
        <dbReference type="ARBA" id="ARBA00022519"/>
    </source>
</evidence>
<comment type="function">
    <text evidence="1">Involved in a late step of protoheme IX synthesis.</text>
</comment>
<dbReference type="GO" id="GO:0005886">
    <property type="term" value="C:plasma membrane"/>
    <property type="evidence" value="ECO:0007669"/>
    <property type="project" value="UniProtKB-SubCell"/>
</dbReference>
<evidence type="ECO:0000256" key="7">
    <source>
        <dbReference type="ARBA" id="ARBA00022989"/>
    </source>
</evidence>
<evidence type="ECO:0000256" key="9">
    <source>
        <dbReference type="ARBA" id="ARBA00023244"/>
    </source>
</evidence>
<dbReference type="EMBL" id="JACIGE010000001">
    <property type="protein sequence ID" value="MBB4245775.1"/>
    <property type="molecule type" value="Genomic_DNA"/>
</dbReference>
<dbReference type="Proteomes" id="UP000587070">
    <property type="component" value="Unassembled WGS sequence"/>
</dbReference>
<evidence type="ECO:0000256" key="1">
    <source>
        <dbReference type="ARBA" id="ARBA00002962"/>
    </source>
</evidence>
<comment type="pathway">
    <text evidence="3">Porphyrin-containing compound metabolism; protoheme biosynthesis.</text>
</comment>
<feature type="transmembrane region" description="Helical" evidence="10">
    <location>
        <begin position="44"/>
        <end position="68"/>
    </location>
</feature>
<keyword evidence="4" id="KW-1003">Cell membrane</keyword>
<dbReference type="Gene3D" id="1.25.40.10">
    <property type="entry name" value="Tetratricopeptide repeat domain"/>
    <property type="match status" value="1"/>
</dbReference>
<accession>A0A840G1F6</accession>
<dbReference type="OrthoDB" id="7053339at2"/>
<comment type="subcellular location">
    <subcellularLocation>
        <location evidence="2">Cell inner membrane</location>
        <topology evidence="2">Multi-pass membrane protein</topology>
    </subcellularLocation>
</comment>
<protein>
    <submittedName>
        <fullName evidence="12">HemY protein</fullName>
    </submittedName>
</protein>
<organism evidence="12 13">
    <name type="scientific">Rhodocyclus tenuis</name>
    <name type="common">Rhodospirillum tenue</name>
    <dbReference type="NCBI Taxonomy" id="1066"/>
    <lineage>
        <taxon>Bacteria</taxon>
        <taxon>Pseudomonadati</taxon>
        <taxon>Pseudomonadota</taxon>
        <taxon>Betaproteobacteria</taxon>
        <taxon>Rhodocyclales</taxon>
        <taxon>Rhodocyclaceae</taxon>
        <taxon>Rhodocyclus</taxon>
    </lineage>
</organism>
<evidence type="ECO:0000256" key="4">
    <source>
        <dbReference type="ARBA" id="ARBA00022475"/>
    </source>
</evidence>
<evidence type="ECO:0000256" key="6">
    <source>
        <dbReference type="ARBA" id="ARBA00022692"/>
    </source>
</evidence>
<dbReference type="InterPro" id="IPR010817">
    <property type="entry name" value="HemY_N"/>
</dbReference>
<keyword evidence="6 10" id="KW-0812">Transmembrane</keyword>
<evidence type="ECO:0000256" key="3">
    <source>
        <dbReference type="ARBA" id="ARBA00004744"/>
    </source>
</evidence>
<evidence type="ECO:0000256" key="2">
    <source>
        <dbReference type="ARBA" id="ARBA00004429"/>
    </source>
</evidence>
<name>A0A840G1F6_RHOTE</name>
<dbReference type="Pfam" id="PF07219">
    <property type="entry name" value="HemY_N"/>
    <property type="match status" value="1"/>
</dbReference>
<dbReference type="InterPro" id="IPR011990">
    <property type="entry name" value="TPR-like_helical_dom_sf"/>
</dbReference>
<keyword evidence="9" id="KW-0627">Porphyrin biosynthesis</keyword>